<feature type="repeat" description="PPR" evidence="2">
    <location>
        <begin position="495"/>
        <end position="525"/>
    </location>
</feature>
<accession>A0AAV9A8F8</accession>
<dbReference type="InterPro" id="IPR046960">
    <property type="entry name" value="PPR_At4g14850-like_plant"/>
</dbReference>
<reference evidence="3" key="1">
    <citation type="journal article" date="2023" name="Nat. Commun.">
        <title>Diploid and tetraploid genomes of Acorus and the evolution of monocots.</title>
        <authorList>
            <person name="Ma L."/>
            <person name="Liu K.W."/>
            <person name="Li Z."/>
            <person name="Hsiao Y.Y."/>
            <person name="Qi Y."/>
            <person name="Fu T."/>
            <person name="Tang G.D."/>
            <person name="Zhang D."/>
            <person name="Sun W.H."/>
            <person name="Liu D.K."/>
            <person name="Li Y."/>
            <person name="Chen G.Z."/>
            <person name="Liu X.D."/>
            <person name="Liao X.Y."/>
            <person name="Jiang Y.T."/>
            <person name="Yu X."/>
            <person name="Hao Y."/>
            <person name="Huang J."/>
            <person name="Zhao X.W."/>
            <person name="Ke S."/>
            <person name="Chen Y.Y."/>
            <person name="Wu W.L."/>
            <person name="Hsu J.L."/>
            <person name="Lin Y.F."/>
            <person name="Huang M.D."/>
            <person name="Li C.Y."/>
            <person name="Huang L."/>
            <person name="Wang Z.W."/>
            <person name="Zhao X."/>
            <person name="Zhong W.Y."/>
            <person name="Peng D.H."/>
            <person name="Ahmad S."/>
            <person name="Lan S."/>
            <person name="Zhang J.S."/>
            <person name="Tsai W.C."/>
            <person name="Van de Peer Y."/>
            <person name="Liu Z.J."/>
        </authorList>
    </citation>
    <scope>NUCLEOTIDE SEQUENCE</scope>
    <source>
        <strain evidence="3">SCP</strain>
    </source>
</reference>
<feature type="repeat" description="PPR" evidence="2">
    <location>
        <begin position="14"/>
        <end position="48"/>
    </location>
</feature>
<feature type="repeat" description="PPR" evidence="2">
    <location>
        <begin position="423"/>
        <end position="458"/>
    </location>
</feature>
<evidence type="ECO:0000256" key="2">
    <source>
        <dbReference type="PROSITE-ProRule" id="PRU00708"/>
    </source>
</evidence>
<organism evidence="3 4">
    <name type="scientific">Acorus gramineus</name>
    <name type="common">Dwarf sweet flag</name>
    <dbReference type="NCBI Taxonomy" id="55184"/>
    <lineage>
        <taxon>Eukaryota</taxon>
        <taxon>Viridiplantae</taxon>
        <taxon>Streptophyta</taxon>
        <taxon>Embryophyta</taxon>
        <taxon>Tracheophyta</taxon>
        <taxon>Spermatophyta</taxon>
        <taxon>Magnoliopsida</taxon>
        <taxon>Liliopsida</taxon>
        <taxon>Acoraceae</taxon>
        <taxon>Acorus</taxon>
    </lineage>
</organism>
<dbReference type="PANTHER" id="PTHR47926:SF500">
    <property type="entry name" value="REPEAT-CONTAINING PROTEIN, PUTATIVE-RELATED"/>
    <property type="match status" value="1"/>
</dbReference>
<dbReference type="NCBIfam" id="TIGR00756">
    <property type="entry name" value="PPR"/>
    <property type="match status" value="7"/>
</dbReference>
<dbReference type="InterPro" id="IPR046848">
    <property type="entry name" value="E_motif"/>
</dbReference>
<name>A0AAV9A8F8_ACOGR</name>
<dbReference type="PANTHER" id="PTHR47926">
    <property type="entry name" value="PENTATRICOPEPTIDE REPEAT-CONTAINING PROTEIN"/>
    <property type="match status" value="1"/>
</dbReference>
<feature type="repeat" description="PPR" evidence="2">
    <location>
        <begin position="117"/>
        <end position="152"/>
    </location>
</feature>
<dbReference type="AlphaFoldDB" id="A0AAV9A8F8"/>
<dbReference type="FunFam" id="1.25.40.10:FF:001093">
    <property type="entry name" value="Pentatricopeptide repeat-containing protein At2g34400"/>
    <property type="match status" value="1"/>
</dbReference>
<protein>
    <submittedName>
        <fullName evidence="3">Pentatricopeptide repeat-containing protein</fullName>
    </submittedName>
</protein>
<dbReference type="EMBL" id="JAUJYN010000011">
    <property type="protein sequence ID" value="KAK1260404.1"/>
    <property type="molecule type" value="Genomic_DNA"/>
</dbReference>
<evidence type="ECO:0000313" key="4">
    <source>
        <dbReference type="Proteomes" id="UP001179952"/>
    </source>
</evidence>
<dbReference type="InterPro" id="IPR011990">
    <property type="entry name" value="TPR-like_helical_dom_sf"/>
</dbReference>
<keyword evidence="4" id="KW-1185">Reference proteome</keyword>
<dbReference type="GO" id="GO:0009451">
    <property type="term" value="P:RNA modification"/>
    <property type="evidence" value="ECO:0007669"/>
    <property type="project" value="InterPro"/>
</dbReference>
<gene>
    <name evidence="3" type="ORF">QJS04_geneDACA002261</name>
</gene>
<feature type="repeat" description="PPR" evidence="2">
    <location>
        <begin position="322"/>
        <end position="352"/>
    </location>
</feature>
<dbReference type="PROSITE" id="PS51375">
    <property type="entry name" value="PPR"/>
    <property type="match status" value="6"/>
</dbReference>
<evidence type="ECO:0000313" key="3">
    <source>
        <dbReference type="EMBL" id="KAK1260404.1"/>
    </source>
</evidence>
<dbReference type="Proteomes" id="UP001179952">
    <property type="component" value="Unassembled WGS sequence"/>
</dbReference>
<dbReference type="GO" id="GO:0003723">
    <property type="term" value="F:RNA binding"/>
    <property type="evidence" value="ECO:0007669"/>
    <property type="project" value="InterPro"/>
</dbReference>
<dbReference type="Pfam" id="PF13041">
    <property type="entry name" value="PPR_2"/>
    <property type="match status" value="4"/>
</dbReference>
<dbReference type="Gene3D" id="1.25.40.10">
    <property type="entry name" value="Tetratricopeptide repeat domain"/>
    <property type="match status" value="6"/>
</dbReference>
<dbReference type="InterPro" id="IPR002885">
    <property type="entry name" value="PPR_rpt"/>
</dbReference>
<keyword evidence="1" id="KW-0677">Repeat</keyword>
<evidence type="ECO:0000256" key="1">
    <source>
        <dbReference type="ARBA" id="ARBA00022737"/>
    </source>
</evidence>
<feature type="repeat" description="PPR" evidence="2">
    <location>
        <begin position="459"/>
        <end position="489"/>
    </location>
</feature>
<dbReference type="Pfam" id="PF20431">
    <property type="entry name" value="E_motif"/>
    <property type="match status" value="1"/>
</dbReference>
<sequence>MYVKRVFDQMLKKGVASWNSMILGYSKRGDWVEAFDLFRLMRSDGLAPNHVTLLGLTLASGRAGDLRLGESIHGRFVRAGLMRDLHLGTSILDMYAKCGRIDSARLVFEEELPDEKSSVSWNSLIAGYSQNGHDREAISLFHRMLERPGLSPDSITASSVIPSYAKFANLGAIRSVHGFIIKRGFDYRRDIVLGTAVMDMYFRGGDVHTAEDVFHRIEGPNQATWNALISGRNTNNQPRLGARHFLEMRAGGARPDAVTLTTVLKSCGELGSPALGKSVHAHCVVAGLDSYLMVNNAALDMYMKCGCIGCAADLFRSMTIKNAVTWNTVLTRYTKLGLFAEALILFNRMRSTVGIKPDHVTVISAVQACAGTISNAQAVHAFILKAGFESDARIANSMIDVYAKCARFEDAKSVFDELGPSRDRSSWNAMIAGCGLNGRGEEACSLFARMGEEYGLGPDPITFVSLISACSHSGMVDRGCEYFEEMTGNYGLTPRVEHYACVVDMLGRAGRFEEARRVLERMPEGTESGVVWGALLNACRVRGNVEVGEVAGARSMGLDPENCGYVALMSGVYAAAGRWEAAGRVREVFDCGRLVKDAGVSIVDV</sequence>
<reference evidence="3" key="2">
    <citation type="submission" date="2023-06" db="EMBL/GenBank/DDBJ databases">
        <authorList>
            <person name="Ma L."/>
            <person name="Liu K.-W."/>
            <person name="Li Z."/>
            <person name="Hsiao Y.-Y."/>
            <person name="Qi Y."/>
            <person name="Fu T."/>
            <person name="Tang G."/>
            <person name="Zhang D."/>
            <person name="Sun W.-H."/>
            <person name="Liu D.-K."/>
            <person name="Li Y."/>
            <person name="Chen G.-Z."/>
            <person name="Liu X.-D."/>
            <person name="Liao X.-Y."/>
            <person name="Jiang Y.-T."/>
            <person name="Yu X."/>
            <person name="Hao Y."/>
            <person name="Huang J."/>
            <person name="Zhao X.-W."/>
            <person name="Ke S."/>
            <person name="Chen Y.-Y."/>
            <person name="Wu W.-L."/>
            <person name="Hsu J.-L."/>
            <person name="Lin Y.-F."/>
            <person name="Huang M.-D."/>
            <person name="Li C.-Y."/>
            <person name="Huang L."/>
            <person name="Wang Z.-W."/>
            <person name="Zhao X."/>
            <person name="Zhong W.-Y."/>
            <person name="Peng D.-H."/>
            <person name="Ahmad S."/>
            <person name="Lan S."/>
            <person name="Zhang J.-S."/>
            <person name="Tsai W.-C."/>
            <person name="Van De Peer Y."/>
            <person name="Liu Z.-J."/>
        </authorList>
    </citation>
    <scope>NUCLEOTIDE SEQUENCE</scope>
    <source>
        <strain evidence="3">SCP</strain>
        <tissue evidence="3">Leaves</tissue>
    </source>
</reference>
<dbReference type="Pfam" id="PF01535">
    <property type="entry name" value="PPR"/>
    <property type="match status" value="4"/>
</dbReference>
<proteinExistence type="predicted"/>
<comment type="caution">
    <text evidence="3">The sequence shown here is derived from an EMBL/GenBank/DDBJ whole genome shotgun (WGS) entry which is preliminary data.</text>
</comment>